<dbReference type="AlphaFoldDB" id="A0A2T3XQ51"/>
<dbReference type="CDD" id="cd06257">
    <property type="entry name" value="DnaJ"/>
    <property type="match status" value="1"/>
</dbReference>
<evidence type="ECO:0000313" key="3">
    <source>
        <dbReference type="EMBL" id="PTB18644.1"/>
    </source>
</evidence>
<dbReference type="PROSITE" id="PS00636">
    <property type="entry name" value="DNAJ_1"/>
    <property type="match status" value="1"/>
</dbReference>
<organism evidence="3 4">
    <name type="scientific">Trinickia symbiotica</name>
    <dbReference type="NCBI Taxonomy" id="863227"/>
    <lineage>
        <taxon>Bacteria</taxon>
        <taxon>Pseudomonadati</taxon>
        <taxon>Pseudomonadota</taxon>
        <taxon>Betaproteobacteria</taxon>
        <taxon>Burkholderiales</taxon>
        <taxon>Burkholderiaceae</taxon>
        <taxon>Trinickia</taxon>
    </lineage>
</organism>
<name>A0A2T3XQ51_9BURK</name>
<dbReference type="SUPFAM" id="SSF46565">
    <property type="entry name" value="Chaperone J-domain"/>
    <property type="match status" value="1"/>
</dbReference>
<dbReference type="InterPro" id="IPR050817">
    <property type="entry name" value="DjlA_DnaK_co-chaperone"/>
</dbReference>
<feature type="compositionally biased region" description="Basic residues" evidence="1">
    <location>
        <begin position="164"/>
        <end position="180"/>
    </location>
</feature>
<dbReference type="Proteomes" id="UP000240638">
    <property type="component" value="Unassembled WGS sequence"/>
</dbReference>
<sequence length="180" mass="20267">MHTLYELLGVRETASATELKLAYRRAAMRWHPDRHLGCPVEATAQFIEIRAAYEVLADVARRTEYDASLREWTAARNADICLHEARKAYAQHVREARARKASEARARRRQVCVAACCLVVACVVVFTPRSSTKIGPQRASAATAQPIASARTTPDVSLPETRPAMRRQRRVQRSQGRRLC</sequence>
<dbReference type="InterPro" id="IPR018253">
    <property type="entry name" value="DnaJ_domain_CS"/>
</dbReference>
<feature type="domain" description="J" evidence="2">
    <location>
        <begin position="3"/>
        <end position="69"/>
    </location>
</feature>
<dbReference type="InterPro" id="IPR001623">
    <property type="entry name" value="DnaJ_domain"/>
</dbReference>
<dbReference type="PROSITE" id="PS50076">
    <property type="entry name" value="DNAJ_2"/>
    <property type="match status" value="1"/>
</dbReference>
<evidence type="ECO:0000313" key="4">
    <source>
        <dbReference type="Proteomes" id="UP000240638"/>
    </source>
</evidence>
<dbReference type="Gene3D" id="1.10.287.110">
    <property type="entry name" value="DnaJ domain"/>
    <property type="match status" value="1"/>
</dbReference>
<protein>
    <recommendedName>
        <fullName evidence="2">J domain-containing protein</fullName>
    </recommendedName>
</protein>
<dbReference type="PANTHER" id="PTHR24074">
    <property type="entry name" value="CO-CHAPERONE PROTEIN DJLA"/>
    <property type="match status" value="1"/>
</dbReference>
<proteinExistence type="predicted"/>
<dbReference type="PRINTS" id="PR00625">
    <property type="entry name" value="JDOMAIN"/>
</dbReference>
<evidence type="ECO:0000259" key="2">
    <source>
        <dbReference type="PROSITE" id="PS50076"/>
    </source>
</evidence>
<comment type="caution">
    <text evidence="3">The sequence shown here is derived from an EMBL/GenBank/DDBJ whole genome shotgun (WGS) entry which is preliminary data.</text>
</comment>
<reference evidence="3 4" key="1">
    <citation type="submission" date="2018-03" db="EMBL/GenBank/DDBJ databases">
        <title>Whole genome analyses suggest that Burkholderia sensu lato contains two further novel genera in the rhizoxinica-symbiotica group Mycetohabitans gen. nov., and Trinickia gen. nov.: implications for the evolution of diazotrophy and nodulation in the Burkholderiaceae.</title>
        <authorList>
            <person name="Estrada De Los Santos P."/>
            <person name="Palmer M."/>
            <person name="Chavez-Ramirez B."/>
            <person name="Steenkamp E.T."/>
            <person name="Hirsch A.M."/>
            <person name="Manyaka P."/>
            <person name="Maluk M."/>
            <person name="Lafos M."/>
            <person name="Crook M."/>
            <person name="Gross E."/>
            <person name="Simon M.F."/>
            <person name="Bueno Dos Reis Junior F."/>
            <person name="Poole P.S."/>
            <person name="Venter S.N."/>
            <person name="James E.K."/>
        </authorList>
    </citation>
    <scope>NUCLEOTIDE SEQUENCE [LARGE SCALE GENOMIC DNA]</scope>
    <source>
        <strain evidence="3 4">JPY-366</strain>
    </source>
</reference>
<feature type="compositionally biased region" description="Low complexity" evidence="1">
    <location>
        <begin position="137"/>
        <end position="152"/>
    </location>
</feature>
<dbReference type="InterPro" id="IPR036869">
    <property type="entry name" value="J_dom_sf"/>
</dbReference>
<evidence type="ECO:0000256" key="1">
    <source>
        <dbReference type="SAM" id="MobiDB-lite"/>
    </source>
</evidence>
<dbReference type="RefSeq" id="WP_107152700.1">
    <property type="nucleotide sequence ID" value="NZ_PYUC01000011.1"/>
</dbReference>
<dbReference type="Pfam" id="PF00226">
    <property type="entry name" value="DnaJ"/>
    <property type="match status" value="1"/>
</dbReference>
<feature type="region of interest" description="Disordered" evidence="1">
    <location>
        <begin position="133"/>
        <end position="180"/>
    </location>
</feature>
<dbReference type="EMBL" id="PYUC01000011">
    <property type="protein sequence ID" value="PTB18644.1"/>
    <property type="molecule type" value="Genomic_DNA"/>
</dbReference>
<accession>A0A2T3XQ51</accession>
<dbReference type="SMART" id="SM00271">
    <property type="entry name" value="DnaJ"/>
    <property type="match status" value="1"/>
</dbReference>
<gene>
    <name evidence="3" type="ORF">C9I57_21785</name>
</gene>